<feature type="transmembrane region" description="Helical" evidence="7">
    <location>
        <begin position="12"/>
        <end position="35"/>
    </location>
</feature>
<evidence type="ECO:0000256" key="7">
    <source>
        <dbReference type="SAM" id="Phobius"/>
    </source>
</evidence>
<protein>
    <recommendedName>
        <fullName evidence="8">Rhodopsin domain-containing protein</fullName>
    </recommendedName>
</protein>
<feature type="transmembrane region" description="Helical" evidence="7">
    <location>
        <begin position="192"/>
        <end position="215"/>
    </location>
</feature>
<dbReference type="InterPro" id="IPR052337">
    <property type="entry name" value="SAT4-like"/>
</dbReference>
<gene>
    <name evidence="9" type="ORF">SLS58_006703</name>
</gene>
<dbReference type="PANTHER" id="PTHR33048">
    <property type="entry name" value="PTH11-LIKE INTEGRAL MEMBRANE PROTEIN (AFU_ORTHOLOGUE AFUA_5G11245)"/>
    <property type="match status" value="1"/>
</dbReference>
<feature type="transmembrane region" description="Helical" evidence="7">
    <location>
        <begin position="227"/>
        <end position="251"/>
    </location>
</feature>
<evidence type="ECO:0000256" key="4">
    <source>
        <dbReference type="ARBA" id="ARBA00023136"/>
    </source>
</evidence>
<name>A0ABR3TM84_9PEZI</name>
<keyword evidence="3 7" id="KW-1133">Transmembrane helix</keyword>
<comment type="similarity">
    <text evidence="5">Belongs to the SAT4 family.</text>
</comment>
<accession>A0ABR3TM84</accession>
<organism evidence="9 10">
    <name type="scientific">Diplodia intermedia</name>
    <dbReference type="NCBI Taxonomy" id="856260"/>
    <lineage>
        <taxon>Eukaryota</taxon>
        <taxon>Fungi</taxon>
        <taxon>Dikarya</taxon>
        <taxon>Ascomycota</taxon>
        <taxon>Pezizomycotina</taxon>
        <taxon>Dothideomycetes</taxon>
        <taxon>Dothideomycetes incertae sedis</taxon>
        <taxon>Botryosphaeriales</taxon>
        <taxon>Botryosphaeriaceae</taxon>
        <taxon>Diplodia</taxon>
    </lineage>
</organism>
<dbReference type="PANTHER" id="PTHR33048:SF96">
    <property type="entry name" value="INTEGRAL MEMBRANE PROTEIN"/>
    <property type="match status" value="1"/>
</dbReference>
<comment type="subcellular location">
    <subcellularLocation>
        <location evidence="1">Membrane</location>
        <topology evidence="1">Multi-pass membrane protein</topology>
    </subcellularLocation>
</comment>
<keyword evidence="10" id="KW-1185">Reference proteome</keyword>
<feature type="transmembrane region" description="Helical" evidence="7">
    <location>
        <begin position="263"/>
        <end position="281"/>
    </location>
</feature>
<dbReference type="EMBL" id="JAKEKT020000047">
    <property type="protein sequence ID" value="KAL1640689.1"/>
    <property type="molecule type" value="Genomic_DNA"/>
</dbReference>
<feature type="transmembrane region" description="Helical" evidence="7">
    <location>
        <begin position="138"/>
        <end position="160"/>
    </location>
</feature>
<feature type="transmembrane region" description="Helical" evidence="7">
    <location>
        <begin position="47"/>
        <end position="66"/>
    </location>
</feature>
<comment type="caution">
    <text evidence="9">The sequence shown here is derived from an EMBL/GenBank/DDBJ whole genome shotgun (WGS) entry which is preliminary data.</text>
</comment>
<feature type="region of interest" description="Disordered" evidence="6">
    <location>
        <begin position="350"/>
        <end position="371"/>
    </location>
</feature>
<feature type="domain" description="Rhodopsin" evidence="8">
    <location>
        <begin position="31"/>
        <end position="283"/>
    </location>
</feature>
<sequence length="371" mass="39864">MASSSTNEDRRWVVLTMVSLALAFGLSSFALRAYVKLRVRKSIAADDWTVLIAGVLWVGYITSQIASCTNGFGAHTADLHKDSHYYVVGTAHNGDVVEALRFWFVSTLLHIATTAAARISAGLTIIAQPRFTSKSRRWTIILDLIITTVASVAFSVLLALQCTPLSAYWSRNRADASSPSCHFSTTVVQPGWYGFAALSLAANLVLAFFVLTPMLQAAISWRKRISLAVLNVFSVAIAMSALQLAQVPTLANTDDLTFAAADFASYALLTPSLALVAANLADLGPWRRELGWDEIEYLQEEQTSSSLRLGTFGRRGRGRGRSSTMNVMRGLGEEDDEAVLDAAVEEGLGRLESARTGDTAGSGRVGSSGGC</sequence>
<dbReference type="Proteomes" id="UP001521184">
    <property type="component" value="Unassembled WGS sequence"/>
</dbReference>
<evidence type="ECO:0000313" key="10">
    <source>
        <dbReference type="Proteomes" id="UP001521184"/>
    </source>
</evidence>
<evidence type="ECO:0000256" key="2">
    <source>
        <dbReference type="ARBA" id="ARBA00022692"/>
    </source>
</evidence>
<reference evidence="9 10" key="1">
    <citation type="journal article" date="2023" name="Plant Dis.">
        <title>First Report of Diplodia intermedia Causing Canker and Dieback Diseases on Apple Trees in Canada.</title>
        <authorList>
            <person name="Ellouze W."/>
            <person name="Ilyukhin E."/>
            <person name="Sulman M."/>
            <person name="Ali S."/>
        </authorList>
    </citation>
    <scope>NUCLEOTIDE SEQUENCE [LARGE SCALE GENOMIC DNA]</scope>
    <source>
        <strain evidence="9 10">M45-28</strain>
    </source>
</reference>
<proteinExistence type="inferred from homology"/>
<evidence type="ECO:0000256" key="5">
    <source>
        <dbReference type="ARBA" id="ARBA00038359"/>
    </source>
</evidence>
<keyword evidence="2 7" id="KW-0812">Transmembrane</keyword>
<evidence type="ECO:0000256" key="6">
    <source>
        <dbReference type="SAM" id="MobiDB-lite"/>
    </source>
</evidence>
<evidence type="ECO:0000256" key="1">
    <source>
        <dbReference type="ARBA" id="ARBA00004141"/>
    </source>
</evidence>
<dbReference type="InterPro" id="IPR049326">
    <property type="entry name" value="Rhodopsin_dom_fungi"/>
</dbReference>
<feature type="transmembrane region" description="Helical" evidence="7">
    <location>
        <begin position="102"/>
        <end position="126"/>
    </location>
</feature>
<evidence type="ECO:0000256" key="3">
    <source>
        <dbReference type="ARBA" id="ARBA00022989"/>
    </source>
</evidence>
<keyword evidence="4 7" id="KW-0472">Membrane</keyword>
<evidence type="ECO:0000313" key="9">
    <source>
        <dbReference type="EMBL" id="KAL1640689.1"/>
    </source>
</evidence>
<dbReference type="Pfam" id="PF20684">
    <property type="entry name" value="Fung_rhodopsin"/>
    <property type="match status" value="1"/>
</dbReference>
<evidence type="ECO:0000259" key="8">
    <source>
        <dbReference type="Pfam" id="PF20684"/>
    </source>
</evidence>